<dbReference type="EC" id="1.3.-.-" evidence="9"/>
<feature type="binding site" evidence="9">
    <location>
        <begin position="188"/>
        <end position="189"/>
    </location>
    <ligand>
        <name>substrate</name>
    </ligand>
</feature>
<feature type="binding site" evidence="9">
    <location>
        <position position="161"/>
    </location>
    <ligand>
        <name>FMN</name>
        <dbReference type="ChEBI" id="CHEBI:58210"/>
    </ligand>
</feature>
<dbReference type="PIRSF" id="PIRSF000164">
    <property type="entry name" value="DHO_oxidase"/>
    <property type="match status" value="1"/>
</dbReference>
<dbReference type="InterPro" id="IPR005720">
    <property type="entry name" value="Dihydroorotate_DH_cat"/>
</dbReference>
<accession>A0A7V4E1Y3</accession>
<comment type="cofactor">
    <cofactor evidence="9">
        <name>FMN</name>
        <dbReference type="ChEBI" id="CHEBI:58210"/>
    </cofactor>
    <text evidence="9">Binds 1 FMN per subunit.</text>
</comment>
<keyword evidence="6 9" id="KW-0288">FMN</keyword>
<dbReference type="PROSITE" id="PS00911">
    <property type="entry name" value="DHODEHASE_1"/>
    <property type="match status" value="1"/>
</dbReference>
<evidence type="ECO:0000256" key="4">
    <source>
        <dbReference type="ARBA" id="ARBA00022490"/>
    </source>
</evidence>
<dbReference type="FunFam" id="3.20.20.70:FF:000027">
    <property type="entry name" value="Dihydropyrimidine dehydrogenase [NADP(+)]"/>
    <property type="match status" value="1"/>
</dbReference>
<dbReference type="NCBIfam" id="NF005574">
    <property type="entry name" value="PRK07259.1"/>
    <property type="match status" value="1"/>
</dbReference>
<reference evidence="11" key="1">
    <citation type="journal article" date="2020" name="mSystems">
        <title>Genome- and Community-Level Interaction Insights into Carbon Utilization and Element Cycling Functions of Hydrothermarchaeota in Hydrothermal Sediment.</title>
        <authorList>
            <person name="Zhou Z."/>
            <person name="Liu Y."/>
            <person name="Xu W."/>
            <person name="Pan J."/>
            <person name="Luo Z.H."/>
            <person name="Li M."/>
        </authorList>
    </citation>
    <scope>NUCLEOTIDE SEQUENCE [LARGE SCALE GENOMIC DNA]</scope>
    <source>
        <strain evidence="11">SpSt-695</strain>
    </source>
</reference>
<keyword evidence="4 9" id="KW-0963">Cytoplasm</keyword>
<comment type="function">
    <text evidence="9">Catalyzes the conversion of dihydroorotate to orotate.</text>
</comment>
<dbReference type="EMBL" id="DTDP01000059">
    <property type="protein sequence ID" value="HGK53653.1"/>
    <property type="molecule type" value="Genomic_DNA"/>
</dbReference>
<evidence type="ECO:0000256" key="5">
    <source>
        <dbReference type="ARBA" id="ARBA00022630"/>
    </source>
</evidence>
<dbReference type="UniPathway" id="UPA00070"/>
<dbReference type="InterPro" id="IPR049622">
    <property type="entry name" value="Dihydroorotate_DH_I"/>
</dbReference>
<evidence type="ECO:0000256" key="6">
    <source>
        <dbReference type="ARBA" id="ARBA00022643"/>
    </source>
</evidence>
<organism evidence="11">
    <name type="scientific">candidate division WOR-3 bacterium</name>
    <dbReference type="NCBI Taxonomy" id="2052148"/>
    <lineage>
        <taxon>Bacteria</taxon>
        <taxon>Bacteria division WOR-3</taxon>
    </lineage>
</organism>
<feature type="binding site" evidence="9">
    <location>
        <position position="123"/>
    </location>
    <ligand>
        <name>substrate</name>
    </ligand>
</feature>
<protein>
    <recommendedName>
        <fullName evidence="9">Dihydroorotate dehydrogenase</fullName>
        <shortName evidence="9">DHOD</shortName>
        <shortName evidence="9">DHODase</shortName>
        <shortName evidence="9">DHOdehase</shortName>
        <ecNumber evidence="9">1.3.-.-</ecNumber>
    </recommendedName>
</protein>
<evidence type="ECO:0000256" key="8">
    <source>
        <dbReference type="ARBA" id="ARBA00023002"/>
    </source>
</evidence>
<evidence type="ECO:0000256" key="1">
    <source>
        <dbReference type="ARBA" id="ARBA00004496"/>
    </source>
</evidence>
<dbReference type="InterPro" id="IPR033888">
    <property type="entry name" value="DHOD_1B"/>
</dbReference>
<dbReference type="InterPro" id="IPR050074">
    <property type="entry name" value="DHO_dehydrogenase"/>
</dbReference>
<feature type="active site" description="Nucleophile" evidence="9">
    <location>
        <position position="126"/>
    </location>
</feature>
<feature type="binding site" evidence="9">
    <location>
        <position position="96"/>
    </location>
    <ligand>
        <name>FMN</name>
        <dbReference type="ChEBI" id="CHEBI:58210"/>
    </ligand>
</feature>
<dbReference type="NCBIfam" id="TIGR01037">
    <property type="entry name" value="pyrD_sub1_fam"/>
    <property type="match status" value="1"/>
</dbReference>
<evidence type="ECO:0000256" key="2">
    <source>
        <dbReference type="ARBA" id="ARBA00004725"/>
    </source>
</evidence>
<dbReference type="GO" id="GO:0005737">
    <property type="term" value="C:cytoplasm"/>
    <property type="evidence" value="ECO:0007669"/>
    <property type="project" value="UniProtKB-SubCell"/>
</dbReference>
<feature type="binding site" evidence="9">
    <location>
        <position position="187"/>
    </location>
    <ligand>
        <name>FMN</name>
        <dbReference type="ChEBI" id="CHEBI:58210"/>
    </ligand>
</feature>
<feature type="binding site" evidence="9">
    <location>
        <begin position="261"/>
        <end position="262"/>
    </location>
    <ligand>
        <name>FMN</name>
        <dbReference type="ChEBI" id="CHEBI:58210"/>
    </ligand>
</feature>
<dbReference type="GO" id="GO:0004152">
    <property type="term" value="F:dihydroorotate dehydrogenase activity"/>
    <property type="evidence" value="ECO:0007669"/>
    <property type="project" value="UniProtKB-UniRule"/>
</dbReference>
<feature type="binding site" evidence="9">
    <location>
        <begin position="66"/>
        <end position="70"/>
    </location>
    <ligand>
        <name>substrate</name>
    </ligand>
</feature>
<dbReference type="InterPro" id="IPR001295">
    <property type="entry name" value="Dihydroorotate_DH_CS"/>
</dbReference>
<feature type="domain" description="Dihydroorotate dehydrogenase catalytic" evidence="10">
    <location>
        <begin position="2"/>
        <end position="282"/>
    </location>
</feature>
<dbReference type="Gene3D" id="3.20.20.70">
    <property type="entry name" value="Aldolase class I"/>
    <property type="match status" value="1"/>
</dbReference>
<feature type="binding site" evidence="9">
    <location>
        <begin position="42"/>
        <end position="43"/>
    </location>
    <ligand>
        <name>FMN</name>
        <dbReference type="ChEBI" id="CHEBI:58210"/>
    </ligand>
</feature>
<evidence type="ECO:0000313" key="11">
    <source>
        <dbReference type="EMBL" id="HGK53653.1"/>
    </source>
</evidence>
<comment type="catalytic activity">
    <reaction evidence="9">
        <text>(S)-dihydroorotate + A = orotate + AH2</text>
        <dbReference type="Rhea" id="RHEA:18073"/>
        <dbReference type="ChEBI" id="CHEBI:13193"/>
        <dbReference type="ChEBI" id="CHEBI:17499"/>
        <dbReference type="ChEBI" id="CHEBI:30839"/>
        <dbReference type="ChEBI" id="CHEBI:30864"/>
    </reaction>
</comment>
<feature type="binding site" evidence="9">
    <location>
        <position position="42"/>
    </location>
    <ligand>
        <name>substrate</name>
    </ligand>
</feature>
<sequence>MKIRIKNIEFKNPVFTASGTFGYGDELKDILPLEKLGAIVTKGISLKERKGNPPPRLAETPCGLLNSIGLENIGIERFVKEKLPSLKNIGTEIIVNVFGEKIEEYVEISKILEKEGIRCIELNLSCPNVEKGGMEFGRDEKIVRKIVEKVRENFNGVIFVKLSPNFVDILKISKSAEKGGADALTLINTIIGTSIDVENLCFKLKRGFGGLSGPAIRPIALYIVYRVYQEVDIPIAGVGGISDAKSAIEFLLAGATCIQIGTQNFIDPWISFKIIDGIKEFLKRKNMKLEEIIGYLNKK</sequence>
<proteinExistence type="inferred from homology"/>
<gene>
    <name evidence="9" type="primary">pyrD</name>
    <name evidence="11" type="ORF">ENU72_01355</name>
</gene>
<dbReference type="PANTHER" id="PTHR48109">
    <property type="entry name" value="DIHYDROOROTATE DEHYDROGENASE (QUINONE), MITOCHONDRIAL-RELATED"/>
    <property type="match status" value="1"/>
</dbReference>
<keyword evidence="8 9" id="KW-0560">Oxidoreductase</keyword>
<comment type="similarity">
    <text evidence="3 9">Belongs to the dihydroorotate dehydrogenase family. Type 1 subfamily.</text>
</comment>
<name>A0A7V4E1Y3_UNCW3</name>
<dbReference type="InterPro" id="IPR012135">
    <property type="entry name" value="Dihydroorotate_DH_1_2"/>
</dbReference>
<comment type="subcellular location">
    <subcellularLocation>
        <location evidence="1 9">Cytoplasm</location>
    </subcellularLocation>
</comment>
<feature type="binding site" evidence="9">
    <location>
        <begin position="239"/>
        <end position="240"/>
    </location>
    <ligand>
        <name>FMN</name>
        <dbReference type="ChEBI" id="CHEBI:58210"/>
    </ligand>
</feature>
<dbReference type="HAMAP" id="MF_00224">
    <property type="entry name" value="DHO_dh_type1"/>
    <property type="match status" value="1"/>
</dbReference>
<evidence type="ECO:0000256" key="9">
    <source>
        <dbReference type="HAMAP-Rule" id="MF_00224"/>
    </source>
</evidence>
<dbReference type="InterPro" id="IPR013785">
    <property type="entry name" value="Aldolase_TIM"/>
</dbReference>
<keyword evidence="5 9" id="KW-0285">Flavoprotein</keyword>
<dbReference type="GO" id="GO:0006207">
    <property type="term" value="P:'de novo' pyrimidine nucleobase biosynthetic process"/>
    <property type="evidence" value="ECO:0007669"/>
    <property type="project" value="InterPro"/>
</dbReference>
<dbReference type="CDD" id="cd04740">
    <property type="entry name" value="DHOD_1B_like"/>
    <property type="match status" value="1"/>
</dbReference>
<evidence type="ECO:0000256" key="7">
    <source>
        <dbReference type="ARBA" id="ARBA00022975"/>
    </source>
</evidence>
<feature type="binding site" evidence="9">
    <location>
        <position position="18"/>
    </location>
    <ligand>
        <name>FMN</name>
        <dbReference type="ChEBI" id="CHEBI:58210"/>
    </ligand>
</feature>
<evidence type="ECO:0000256" key="3">
    <source>
        <dbReference type="ARBA" id="ARBA00008008"/>
    </source>
</evidence>
<dbReference type="PANTHER" id="PTHR48109:SF1">
    <property type="entry name" value="DIHYDROOROTATE DEHYDROGENASE (FUMARATE)"/>
    <property type="match status" value="1"/>
</dbReference>
<dbReference type="InterPro" id="IPR024920">
    <property type="entry name" value="Dihydroorotate_DH_1"/>
</dbReference>
<dbReference type="SUPFAM" id="SSF51395">
    <property type="entry name" value="FMN-linked oxidoreductases"/>
    <property type="match status" value="1"/>
</dbReference>
<feature type="binding site" evidence="9">
    <location>
        <position position="213"/>
    </location>
    <ligand>
        <name>FMN</name>
        <dbReference type="ChEBI" id="CHEBI:58210"/>
    </ligand>
</feature>
<feature type="binding site" evidence="9">
    <location>
        <position position="123"/>
    </location>
    <ligand>
        <name>FMN</name>
        <dbReference type="ChEBI" id="CHEBI:58210"/>
    </ligand>
</feature>
<dbReference type="Pfam" id="PF01180">
    <property type="entry name" value="DHO_dh"/>
    <property type="match status" value="1"/>
</dbReference>
<dbReference type="GO" id="GO:0044205">
    <property type="term" value="P:'de novo' UMP biosynthetic process"/>
    <property type="evidence" value="ECO:0007669"/>
    <property type="project" value="UniProtKB-UniRule"/>
</dbReference>
<evidence type="ECO:0000259" key="10">
    <source>
        <dbReference type="Pfam" id="PF01180"/>
    </source>
</evidence>
<dbReference type="AlphaFoldDB" id="A0A7V4E1Y3"/>
<keyword evidence="7 9" id="KW-0665">Pyrimidine biosynthesis</keyword>
<comment type="caution">
    <text evidence="11">The sequence shown here is derived from an EMBL/GenBank/DDBJ whole genome shotgun (WGS) entry which is preliminary data.</text>
</comment>
<comment type="pathway">
    <text evidence="2 9">Pyrimidine metabolism; UMP biosynthesis via de novo pathway.</text>
</comment>